<feature type="domain" description="Ig-like" evidence="7">
    <location>
        <begin position="29"/>
        <end position="135"/>
    </location>
</feature>
<dbReference type="SMART" id="SM00406">
    <property type="entry name" value="IGv"/>
    <property type="match status" value="1"/>
</dbReference>
<dbReference type="PANTHER" id="PTHR24100">
    <property type="entry name" value="BUTYROPHILIN"/>
    <property type="match status" value="1"/>
</dbReference>
<dbReference type="OrthoDB" id="10055806at2759"/>
<dbReference type="Ensembl" id="ENSSFOT00015025281.2">
    <property type="protein sequence ID" value="ENSSFOP00015025007.2"/>
    <property type="gene ID" value="ENSSFOG00015016078.2"/>
</dbReference>
<reference evidence="8" key="2">
    <citation type="submission" date="2025-08" db="UniProtKB">
        <authorList>
            <consortium name="Ensembl"/>
        </authorList>
    </citation>
    <scope>IDENTIFICATION</scope>
</reference>
<protein>
    <recommendedName>
        <fullName evidence="7">Ig-like domain-containing protein</fullName>
    </recommendedName>
</protein>
<keyword evidence="6" id="KW-0393">Immunoglobulin domain</keyword>
<evidence type="ECO:0000259" key="7">
    <source>
        <dbReference type="PROSITE" id="PS50835"/>
    </source>
</evidence>
<dbReference type="InterPro" id="IPR036179">
    <property type="entry name" value="Ig-like_dom_sf"/>
</dbReference>
<dbReference type="GO" id="GO:0005102">
    <property type="term" value="F:signaling receptor binding"/>
    <property type="evidence" value="ECO:0007669"/>
    <property type="project" value="TreeGrafter"/>
</dbReference>
<dbReference type="GO" id="GO:0050863">
    <property type="term" value="P:regulation of T cell activation"/>
    <property type="evidence" value="ECO:0007669"/>
    <property type="project" value="UniProtKB-ARBA"/>
</dbReference>
<evidence type="ECO:0000256" key="1">
    <source>
        <dbReference type="ARBA" id="ARBA00004370"/>
    </source>
</evidence>
<dbReference type="Gene3D" id="2.60.40.10">
    <property type="entry name" value="Immunoglobulins"/>
    <property type="match status" value="1"/>
</dbReference>
<dbReference type="InterPro" id="IPR013783">
    <property type="entry name" value="Ig-like_fold"/>
</dbReference>
<dbReference type="InterPro" id="IPR007110">
    <property type="entry name" value="Ig-like_dom"/>
</dbReference>
<dbReference type="PROSITE" id="PS50835">
    <property type="entry name" value="IG_LIKE"/>
    <property type="match status" value="1"/>
</dbReference>
<dbReference type="GO" id="GO:1903037">
    <property type="term" value="P:regulation of leukocyte cell-cell adhesion"/>
    <property type="evidence" value="ECO:0007669"/>
    <property type="project" value="UniProtKB-ARBA"/>
</dbReference>
<dbReference type="InterPro" id="IPR013106">
    <property type="entry name" value="Ig_V-set"/>
</dbReference>
<keyword evidence="4" id="KW-1015">Disulfide bond</keyword>
<comment type="subcellular location">
    <subcellularLocation>
        <location evidence="1">Membrane</location>
    </subcellularLocation>
</comment>
<accession>A0A8C9S2T0</accession>
<dbReference type="InterPro" id="IPR003599">
    <property type="entry name" value="Ig_sub"/>
</dbReference>
<dbReference type="InterPro" id="IPR050504">
    <property type="entry name" value="IgSF_BTN/MOG"/>
</dbReference>
<dbReference type="SUPFAM" id="SSF48726">
    <property type="entry name" value="Immunoglobulin"/>
    <property type="match status" value="1"/>
</dbReference>
<reference evidence="8 9" key="1">
    <citation type="submission" date="2019-04" db="EMBL/GenBank/DDBJ databases">
        <authorList>
            <consortium name="Wellcome Sanger Institute Data Sharing"/>
        </authorList>
    </citation>
    <scope>NUCLEOTIDE SEQUENCE [LARGE SCALE GENOMIC DNA]</scope>
</reference>
<name>A0A8C9S2T0_SCLFO</name>
<dbReference type="FunFam" id="2.60.40.10:FF:000142">
    <property type="entry name" value="V-set domain-containing T-cell activation inhibitor 1"/>
    <property type="match status" value="1"/>
</dbReference>
<evidence type="ECO:0000256" key="4">
    <source>
        <dbReference type="ARBA" id="ARBA00023157"/>
    </source>
</evidence>
<dbReference type="GO" id="GO:0050852">
    <property type="term" value="P:T cell receptor signaling pathway"/>
    <property type="evidence" value="ECO:0007669"/>
    <property type="project" value="TreeGrafter"/>
</dbReference>
<dbReference type="AlphaFoldDB" id="A0A8C9S2T0"/>
<evidence type="ECO:0000256" key="3">
    <source>
        <dbReference type="ARBA" id="ARBA00023136"/>
    </source>
</evidence>
<dbReference type="Pfam" id="PF07686">
    <property type="entry name" value="V-set"/>
    <property type="match status" value="1"/>
</dbReference>
<keyword evidence="2" id="KW-0732">Signal</keyword>
<dbReference type="GeneTree" id="ENSGT01120000271914"/>
<evidence type="ECO:0000256" key="6">
    <source>
        <dbReference type="ARBA" id="ARBA00023319"/>
    </source>
</evidence>
<evidence type="ECO:0000313" key="9">
    <source>
        <dbReference type="Proteomes" id="UP000694397"/>
    </source>
</evidence>
<keyword evidence="9" id="KW-1185">Reference proteome</keyword>
<dbReference type="GO" id="GO:0001817">
    <property type="term" value="P:regulation of cytokine production"/>
    <property type="evidence" value="ECO:0007669"/>
    <property type="project" value="TreeGrafter"/>
</dbReference>
<dbReference type="Proteomes" id="UP000694397">
    <property type="component" value="Chromosome 11"/>
</dbReference>
<dbReference type="SMART" id="SM00409">
    <property type="entry name" value="IG"/>
    <property type="match status" value="1"/>
</dbReference>
<evidence type="ECO:0000313" key="8">
    <source>
        <dbReference type="Ensembl" id="ENSSFOP00015025007.2"/>
    </source>
</evidence>
<sequence>GLDQVLLSGGSGVRVPLGVPCDGLASQNPASTLVVPSSQLLLTSIGSDVILPCHLSPETSAVAMEIRWLRDQYQEFMYLYKAGNVQKGRGYENRVTLFPQELLRGNVSLLLRDIRLTDGGEYRCHVNMNCSSLVTYLMKANES</sequence>
<proteinExistence type="predicted"/>
<keyword evidence="5" id="KW-0325">Glycoprotein</keyword>
<evidence type="ECO:0000256" key="5">
    <source>
        <dbReference type="ARBA" id="ARBA00023180"/>
    </source>
</evidence>
<dbReference type="GO" id="GO:0009897">
    <property type="term" value="C:external side of plasma membrane"/>
    <property type="evidence" value="ECO:0007669"/>
    <property type="project" value="TreeGrafter"/>
</dbReference>
<keyword evidence="3" id="KW-0472">Membrane</keyword>
<organism evidence="8 9">
    <name type="scientific">Scleropages formosus</name>
    <name type="common">Asian bonytongue</name>
    <name type="synonym">Osteoglossum formosum</name>
    <dbReference type="NCBI Taxonomy" id="113540"/>
    <lineage>
        <taxon>Eukaryota</taxon>
        <taxon>Metazoa</taxon>
        <taxon>Chordata</taxon>
        <taxon>Craniata</taxon>
        <taxon>Vertebrata</taxon>
        <taxon>Euteleostomi</taxon>
        <taxon>Actinopterygii</taxon>
        <taxon>Neopterygii</taxon>
        <taxon>Teleostei</taxon>
        <taxon>Osteoglossocephala</taxon>
        <taxon>Osteoglossomorpha</taxon>
        <taxon>Osteoglossiformes</taxon>
        <taxon>Osteoglossidae</taxon>
        <taxon>Scleropages</taxon>
    </lineage>
</organism>
<evidence type="ECO:0000256" key="2">
    <source>
        <dbReference type="ARBA" id="ARBA00022729"/>
    </source>
</evidence>
<reference evidence="8" key="3">
    <citation type="submission" date="2025-09" db="UniProtKB">
        <authorList>
            <consortium name="Ensembl"/>
        </authorList>
    </citation>
    <scope>IDENTIFICATION</scope>
</reference>
<dbReference type="PANTHER" id="PTHR24100:SF130">
    <property type="entry name" value="BUTYROPHILIN-LIKE PROTEIN 9"/>
    <property type="match status" value="1"/>
</dbReference>